<dbReference type="Pfam" id="PF12796">
    <property type="entry name" value="Ank_2"/>
    <property type="match status" value="1"/>
</dbReference>
<dbReference type="SUPFAM" id="SSF48403">
    <property type="entry name" value="Ankyrin repeat"/>
    <property type="match status" value="1"/>
</dbReference>
<evidence type="ECO:0000313" key="1">
    <source>
        <dbReference type="EnsemblMetazoa" id="ACOM026898-PA.1"/>
    </source>
</evidence>
<dbReference type="EnsemblMetazoa" id="ACOM026898-RA">
    <property type="protein sequence ID" value="ACOM026898-PA.1"/>
    <property type="gene ID" value="ACOM026898"/>
</dbReference>
<accession>A0A8W7P7I0</accession>
<dbReference type="Proteomes" id="UP000075882">
    <property type="component" value="Unassembled WGS sequence"/>
</dbReference>
<dbReference type="InterPro" id="IPR002110">
    <property type="entry name" value="Ankyrin_rpt"/>
</dbReference>
<sequence>MDELERVKHHSDICCAVEAGDIARLHELIDAGILRKGDITHPRCLLLLAISSRNLEVVKLVMEYFEPDPNAANEDGGTPLLYACQVECPAEIIIYLMEHSTKDDSLSPLEYVLFQNRVELAKSLIAYEATRPEQPAKHFTPALYIVAVKTGNLELLQHMLEALHNAGHSFVTEQFQGLTGMELFAQNAAYALETKVECFKMLFNVLHPATHTADPVRYNVNDIVNVAILSTQATSLIPYFIEMEKKWETRPSIISLYERLLAVGYDILAFAVLCEHGPVTIEREQLDAMLEKLHRFQWESWVAPLGQMFANAFEPSEADDAPSPLEAMQLLQDFAAFTETITLKFSSYRLHEAVSGVFQEISINRHQLYQASFHRAIECIMIMEGCSADDLVGLILCIDSWYDRALQAFPFLKYCNFVLMRPDWVDVEENNRLMNWFVHLFGPWKAIRQYVGKPVLEVFTLKRFARDVVRDAVWRGVEKNEPSQCSFLERLSSLDVPKELSDYLRYCDYSSIRYFLEHFDAVEKFMKRLEPIEEGRFCCPHSFHPLPYGFSNNVPGEAFEGENFQHRFTDVPQDRFPRAEQMYNPVQ</sequence>
<proteinExistence type="predicted"/>
<reference evidence="1" key="1">
    <citation type="submission" date="2022-08" db="UniProtKB">
        <authorList>
            <consortium name="EnsemblMetazoa"/>
        </authorList>
    </citation>
    <scope>IDENTIFICATION</scope>
</reference>
<organism evidence="1">
    <name type="scientific">Anopheles coluzzii</name>
    <name type="common">African malaria mosquito</name>
    <dbReference type="NCBI Taxonomy" id="1518534"/>
    <lineage>
        <taxon>Eukaryota</taxon>
        <taxon>Metazoa</taxon>
        <taxon>Ecdysozoa</taxon>
        <taxon>Arthropoda</taxon>
        <taxon>Hexapoda</taxon>
        <taxon>Insecta</taxon>
        <taxon>Pterygota</taxon>
        <taxon>Neoptera</taxon>
        <taxon>Endopterygota</taxon>
        <taxon>Diptera</taxon>
        <taxon>Nematocera</taxon>
        <taxon>Culicoidea</taxon>
        <taxon>Culicidae</taxon>
        <taxon>Anophelinae</taxon>
        <taxon>Anopheles</taxon>
    </lineage>
</organism>
<dbReference type="Gene3D" id="1.25.40.20">
    <property type="entry name" value="Ankyrin repeat-containing domain"/>
    <property type="match status" value="1"/>
</dbReference>
<protein>
    <submittedName>
        <fullName evidence="1">Uncharacterized protein</fullName>
    </submittedName>
</protein>
<dbReference type="InterPro" id="IPR036770">
    <property type="entry name" value="Ankyrin_rpt-contain_sf"/>
</dbReference>
<name>A0A8W7P7I0_ANOCL</name>
<dbReference type="AlphaFoldDB" id="A0A8W7P7I0"/>
<dbReference type="VEuPathDB" id="VectorBase:ACON2_030711"/>